<dbReference type="PANTHER" id="PTHR37981">
    <property type="entry name" value="LIPASE 2"/>
    <property type="match status" value="1"/>
</dbReference>
<dbReference type="KEGG" id="sgm:GCM10017557_37960"/>
<keyword evidence="6" id="KW-1185">Reference proteome</keyword>
<feature type="active site" evidence="1">
    <location>
        <position position="294"/>
    </location>
</feature>
<name>A0A7G1P545_9ACTN</name>
<dbReference type="PANTHER" id="PTHR37981:SF1">
    <property type="entry name" value="SGNH HYDROLASE-TYPE ESTERASE DOMAIN-CONTAINING PROTEIN"/>
    <property type="match status" value="1"/>
</dbReference>
<proteinExistence type="predicted"/>
<feature type="signal peptide" evidence="3">
    <location>
        <begin position="1"/>
        <end position="22"/>
    </location>
</feature>
<dbReference type="InterPro" id="IPR013830">
    <property type="entry name" value="SGNH_hydro"/>
</dbReference>
<feature type="domain" description="SGNH hydrolase-type esterase" evidence="4">
    <location>
        <begin position="47"/>
        <end position="301"/>
    </location>
</feature>
<dbReference type="EMBL" id="AP023440">
    <property type="protein sequence ID" value="BCL28937.1"/>
    <property type="molecule type" value="Genomic_DNA"/>
</dbReference>
<reference evidence="5 6" key="1">
    <citation type="journal article" date="2014" name="Int. J. Syst. Evol. Microbiol.">
        <title>Complete genome sequence of Corynebacterium casei LMG S-19264T (=DSM 44701T), isolated from a smear-ripened cheese.</title>
        <authorList>
            <consortium name="US DOE Joint Genome Institute (JGI-PGF)"/>
            <person name="Walter F."/>
            <person name="Albersmeier A."/>
            <person name="Kalinowski J."/>
            <person name="Ruckert C."/>
        </authorList>
    </citation>
    <scope>NUCLEOTIDE SEQUENCE [LARGE SCALE GENOMIC DNA]</scope>
    <source>
        <strain evidence="5 6">JCM 4677</strain>
    </source>
</reference>
<evidence type="ECO:0000256" key="1">
    <source>
        <dbReference type="PIRSR" id="PIRSR637460-1"/>
    </source>
</evidence>
<feature type="disulfide bond" evidence="2">
    <location>
        <begin position="146"/>
        <end position="169"/>
    </location>
</feature>
<dbReference type="CDD" id="cd01823">
    <property type="entry name" value="SEST_like"/>
    <property type="match status" value="1"/>
</dbReference>
<dbReference type="AlphaFoldDB" id="A0A7G1P545"/>
<dbReference type="SUPFAM" id="SSF52266">
    <property type="entry name" value="SGNH hydrolase"/>
    <property type="match status" value="1"/>
</dbReference>
<organism evidence="5 6">
    <name type="scientific">Streptomyces aurantiacus</name>
    <dbReference type="NCBI Taxonomy" id="47760"/>
    <lineage>
        <taxon>Bacteria</taxon>
        <taxon>Bacillati</taxon>
        <taxon>Actinomycetota</taxon>
        <taxon>Actinomycetes</taxon>
        <taxon>Kitasatosporales</taxon>
        <taxon>Streptomycetaceae</taxon>
        <taxon>Streptomyces</taxon>
        <taxon>Streptomyces aurantiacus group</taxon>
    </lineage>
</organism>
<dbReference type="GO" id="GO:0019433">
    <property type="term" value="P:triglyceride catabolic process"/>
    <property type="evidence" value="ECO:0007669"/>
    <property type="project" value="TreeGrafter"/>
</dbReference>
<evidence type="ECO:0000313" key="5">
    <source>
        <dbReference type="EMBL" id="BCL28937.1"/>
    </source>
</evidence>
<sequence>MTTQLRTTLVGLLLVTAGLATAVTVTRHDNTDHPGIAASVRTGPYVALGDSYTSGPRIPVQTGRPAGCDRSDHNYPAHVAAQLRLQPGDIRDVSCSGATLTDLTSSQSTKKGTNPAQLSAISRSTRLVTLGMGGNDIGFSDMITRCVTMGTAFKVLDRAKDMSSHDSPCRESYTDNGIDSTEKRIAGLEPKLTSALRDIQRRAPEARIYVVGYPAILPVGDTGCGRGLPLAPGDIAYLRDKEAELNKTLKDQAVSAGATYVDTYEASRGHDACAAESTRWIEPIVPSNPAAAVHPNARGQRGMAKEVLRAIRAVG</sequence>
<gene>
    <name evidence="5" type="ORF">GCM10017557_37960</name>
</gene>
<feature type="chain" id="PRO_5028917235" evidence="3">
    <location>
        <begin position="23"/>
        <end position="315"/>
    </location>
</feature>
<dbReference type="GO" id="GO:0004806">
    <property type="term" value="F:triacylglycerol lipase activity"/>
    <property type="evidence" value="ECO:0007669"/>
    <property type="project" value="TreeGrafter"/>
</dbReference>
<dbReference type="Proteomes" id="UP000516444">
    <property type="component" value="Chromosome"/>
</dbReference>
<feature type="disulfide bond" evidence="2">
    <location>
        <begin position="224"/>
        <end position="273"/>
    </location>
</feature>
<evidence type="ECO:0000313" key="6">
    <source>
        <dbReference type="Proteomes" id="UP000516444"/>
    </source>
</evidence>
<feature type="active site" description="Nucleophile" evidence="1">
    <location>
        <position position="51"/>
    </location>
</feature>
<dbReference type="Gene3D" id="3.40.50.1110">
    <property type="entry name" value="SGNH hydrolase"/>
    <property type="match status" value="1"/>
</dbReference>
<dbReference type="InterPro" id="IPR036514">
    <property type="entry name" value="SGNH_hydro_sf"/>
</dbReference>
<dbReference type="InterPro" id="IPR037460">
    <property type="entry name" value="SEST-like"/>
</dbReference>
<protein>
    <submittedName>
        <fullName evidence="5">Lipase</fullName>
    </submittedName>
</protein>
<evidence type="ECO:0000259" key="4">
    <source>
        <dbReference type="Pfam" id="PF13472"/>
    </source>
</evidence>
<evidence type="ECO:0000256" key="3">
    <source>
        <dbReference type="SAM" id="SignalP"/>
    </source>
</evidence>
<keyword evidence="2" id="KW-1015">Disulfide bond</keyword>
<evidence type="ECO:0000256" key="2">
    <source>
        <dbReference type="PIRSR" id="PIRSR637460-2"/>
    </source>
</evidence>
<keyword evidence="3" id="KW-0732">Signal</keyword>
<dbReference type="RefSeq" id="WP_190851121.1">
    <property type="nucleotide sequence ID" value="NZ_AP023440.1"/>
</dbReference>
<accession>A0A7G1P545</accession>
<feature type="disulfide bond" evidence="2">
    <location>
        <begin position="68"/>
        <end position="95"/>
    </location>
</feature>
<dbReference type="Pfam" id="PF13472">
    <property type="entry name" value="Lipase_GDSL_2"/>
    <property type="match status" value="1"/>
</dbReference>